<dbReference type="PATRIC" id="fig|1423808.3.peg.929"/>
<dbReference type="CDD" id="cd00093">
    <property type="entry name" value="HTH_XRE"/>
    <property type="match status" value="1"/>
</dbReference>
<sequence length="96" mass="11147">MSDLSQAEIARRMGMDRTAFSKIKSGTRRVSAEELNKFADIFDVTTDYLLGRKTNDDLTVAAHMDDNLTDKQKKSIQEFIEFQKARYLKEHQDKKD</sequence>
<name>A0A0R1L7N7_9LACO</name>
<reference evidence="2 3" key="1">
    <citation type="journal article" date="2015" name="Genome Announc.">
        <title>Expanding the biotechnology potential of lactobacilli through comparative genomics of 213 strains and associated genera.</title>
        <authorList>
            <person name="Sun Z."/>
            <person name="Harris H.M."/>
            <person name="McCann A."/>
            <person name="Guo C."/>
            <person name="Argimon S."/>
            <person name="Zhang W."/>
            <person name="Yang X."/>
            <person name="Jeffery I.B."/>
            <person name="Cooney J.C."/>
            <person name="Kagawa T.F."/>
            <person name="Liu W."/>
            <person name="Song Y."/>
            <person name="Salvetti E."/>
            <person name="Wrobel A."/>
            <person name="Rasinkangas P."/>
            <person name="Parkhill J."/>
            <person name="Rea M.C."/>
            <person name="O'Sullivan O."/>
            <person name="Ritari J."/>
            <person name="Douillard F.P."/>
            <person name="Paul Ross R."/>
            <person name="Yang R."/>
            <person name="Briner A.E."/>
            <person name="Felis G.E."/>
            <person name="de Vos W.M."/>
            <person name="Barrangou R."/>
            <person name="Klaenhammer T.R."/>
            <person name="Caufield P.W."/>
            <person name="Cui Y."/>
            <person name="Zhang H."/>
            <person name="O'Toole P.W."/>
        </authorList>
    </citation>
    <scope>NUCLEOTIDE SEQUENCE [LARGE SCALE GENOMIC DNA]</scope>
    <source>
        <strain evidence="2 3">DSM 19904</strain>
    </source>
</reference>
<accession>A0A0R1L7N7</accession>
<dbReference type="EMBL" id="AZEA01000019">
    <property type="protein sequence ID" value="KRK87527.1"/>
    <property type="molecule type" value="Genomic_DNA"/>
</dbReference>
<dbReference type="Pfam" id="PF01381">
    <property type="entry name" value="HTH_3"/>
    <property type="match status" value="1"/>
</dbReference>
<dbReference type="AlphaFoldDB" id="A0A0R1L7N7"/>
<organism evidence="2 3">
    <name type="scientific">Lentilactobacillus sunkii DSM 19904</name>
    <dbReference type="NCBI Taxonomy" id="1423808"/>
    <lineage>
        <taxon>Bacteria</taxon>
        <taxon>Bacillati</taxon>
        <taxon>Bacillota</taxon>
        <taxon>Bacilli</taxon>
        <taxon>Lactobacillales</taxon>
        <taxon>Lactobacillaceae</taxon>
        <taxon>Lentilactobacillus</taxon>
    </lineage>
</organism>
<dbReference type="Proteomes" id="UP000051581">
    <property type="component" value="Unassembled WGS sequence"/>
</dbReference>
<dbReference type="InterPro" id="IPR010982">
    <property type="entry name" value="Lambda_DNA-bd_dom_sf"/>
</dbReference>
<dbReference type="SUPFAM" id="SSF47413">
    <property type="entry name" value="lambda repressor-like DNA-binding domains"/>
    <property type="match status" value="1"/>
</dbReference>
<protein>
    <recommendedName>
        <fullName evidence="1">HTH cro/C1-type domain-containing protein</fullName>
    </recommendedName>
</protein>
<dbReference type="GO" id="GO:0003677">
    <property type="term" value="F:DNA binding"/>
    <property type="evidence" value="ECO:0007669"/>
    <property type="project" value="InterPro"/>
</dbReference>
<dbReference type="Gene3D" id="1.10.260.40">
    <property type="entry name" value="lambda repressor-like DNA-binding domains"/>
    <property type="match status" value="1"/>
</dbReference>
<dbReference type="SMART" id="SM00530">
    <property type="entry name" value="HTH_XRE"/>
    <property type="match status" value="1"/>
</dbReference>
<evidence type="ECO:0000259" key="1">
    <source>
        <dbReference type="PROSITE" id="PS50943"/>
    </source>
</evidence>
<comment type="caution">
    <text evidence="2">The sequence shown here is derived from an EMBL/GenBank/DDBJ whole genome shotgun (WGS) entry which is preliminary data.</text>
</comment>
<gene>
    <name evidence="2" type="ORF">FD17_GL000924</name>
</gene>
<dbReference type="PROSITE" id="PS50943">
    <property type="entry name" value="HTH_CROC1"/>
    <property type="match status" value="1"/>
</dbReference>
<keyword evidence="3" id="KW-1185">Reference proteome</keyword>
<proteinExistence type="predicted"/>
<feature type="domain" description="HTH cro/C1-type" evidence="1">
    <location>
        <begin position="4"/>
        <end position="49"/>
    </location>
</feature>
<dbReference type="InterPro" id="IPR001387">
    <property type="entry name" value="Cro/C1-type_HTH"/>
</dbReference>
<evidence type="ECO:0000313" key="3">
    <source>
        <dbReference type="Proteomes" id="UP000051581"/>
    </source>
</evidence>
<evidence type="ECO:0000313" key="2">
    <source>
        <dbReference type="EMBL" id="KRK87527.1"/>
    </source>
</evidence>